<dbReference type="Proteomes" id="UP000460718">
    <property type="component" value="Unassembled WGS sequence"/>
</dbReference>
<evidence type="ECO:0000313" key="2">
    <source>
        <dbReference type="EMBL" id="KAE8989733.1"/>
    </source>
</evidence>
<evidence type="ECO:0000313" key="4">
    <source>
        <dbReference type="EMBL" id="KAE9140425.1"/>
    </source>
</evidence>
<evidence type="ECO:0000313" key="11">
    <source>
        <dbReference type="Proteomes" id="UP000440732"/>
    </source>
</evidence>
<dbReference type="EMBL" id="QXFW01001509">
    <property type="protein sequence ID" value="KAE8989733.1"/>
    <property type="molecule type" value="Genomic_DNA"/>
</dbReference>
<dbReference type="Proteomes" id="UP000440367">
    <property type="component" value="Unassembled WGS sequence"/>
</dbReference>
<dbReference type="EMBL" id="QXGB01001539">
    <property type="protein sequence ID" value="KAE9189154.1"/>
    <property type="molecule type" value="Genomic_DNA"/>
</dbReference>
<proteinExistence type="predicted"/>
<evidence type="ECO:0000313" key="13">
    <source>
        <dbReference type="Proteomes" id="UP000460718"/>
    </source>
</evidence>
<feature type="compositionally biased region" description="Basic and acidic residues" evidence="1">
    <location>
        <begin position="103"/>
        <end position="114"/>
    </location>
</feature>
<evidence type="ECO:0000256" key="1">
    <source>
        <dbReference type="SAM" id="MobiDB-lite"/>
    </source>
</evidence>
<dbReference type="Proteomes" id="UP000437068">
    <property type="component" value="Unassembled WGS sequence"/>
</dbReference>
<dbReference type="EMBL" id="QXGE01000828">
    <property type="protein sequence ID" value="KAE9302908.1"/>
    <property type="molecule type" value="Genomic_DNA"/>
</dbReference>
<evidence type="ECO:0000313" key="8">
    <source>
        <dbReference type="Proteomes" id="UP000433483"/>
    </source>
</evidence>
<evidence type="ECO:0000313" key="9">
    <source>
        <dbReference type="Proteomes" id="UP000437068"/>
    </source>
</evidence>
<reference evidence="8 9" key="1">
    <citation type="submission" date="2018-08" db="EMBL/GenBank/DDBJ databases">
        <title>Genomic investigation of the strawberry pathogen Phytophthora fragariae indicates pathogenicity is determined by transcriptional variation in three key races.</title>
        <authorList>
            <person name="Adams T.M."/>
            <person name="Armitage A.D."/>
            <person name="Sobczyk M.K."/>
            <person name="Bates H.J."/>
            <person name="Dunwell J.M."/>
            <person name="Nellist C.F."/>
            <person name="Harrison R.J."/>
        </authorList>
    </citation>
    <scope>NUCLEOTIDE SEQUENCE [LARGE SCALE GENOMIC DNA]</scope>
    <source>
        <strain evidence="7 9">A4</strain>
        <strain evidence="6 10">BC-1</strain>
        <strain evidence="5 8">NOV-27</strain>
        <strain evidence="4 11">NOV-5</strain>
        <strain evidence="3 12">NOV-71</strain>
        <strain evidence="2 13">SCRP245</strain>
    </source>
</reference>
<protein>
    <submittedName>
        <fullName evidence="5">Uncharacterized protein</fullName>
    </submittedName>
</protein>
<dbReference type="EMBL" id="QXGA01000809">
    <property type="protein sequence ID" value="KAE9140425.1"/>
    <property type="molecule type" value="Genomic_DNA"/>
</dbReference>
<dbReference type="Proteomes" id="UP000433483">
    <property type="component" value="Unassembled WGS sequence"/>
</dbReference>
<dbReference type="EMBL" id="QXGD01000905">
    <property type="protein sequence ID" value="KAE9220687.1"/>
    <property type="molecule type" value="Genomic_DNA"/>
</dbReference>
<keyword evidence="8" id="KW-1185">Reference proteome</keyword>
<dbReference type="Proteomes" id="UP000441208">
    <property type="component" value="Unassembled WGS sequence"/>
</dbReference>
<dbReference type="EMBL" id="QXFZ01000858">
    <property type="protein sequence ID" value="KAE9102851.1"/>
    <property type="molecule type" value="Genomic_DNA"/>
</dbReference>
<dbReference type="OrthoDB" id="139641at2759"/>
<evidence type="ECO:0000313" key="3">
    <source>
        <dbReference type="EMBL" id="KAE9102851.1"/>
    </source>
</evidence>
<evidence type="ECO:0000313" key="7">
    <source>
        <dbReference type="EMBL" id="KAE9302908.1"/>
    </source>
</evidence>
<evidence type="ECO:0000313" key="5">
    <source>
        <dbReference type="EMBL" id="KAE9189154.1"/>
    </source>
</evidence>
<gene>
    <name evidence="7" type="ORF">PF001_g13800</name>
    <name evidence="6" type="ORF">PF002_g15809</name>
    <name evidence="5" type="ORF">PF005_g19757</name>
    <name evidence="4" type="ORF">PF006_g13538</name>
    <name evidence="3" type="ORF">PF007_g14603</name>
    <name evidence="2" type="ORF">PF011_g18643</name>
</gene>
<feature type="region of interest" description="Disordered" evidence="1">
    <location>
        <begin position="93"/>
        <end position="114"/>
    </location>
</feature>
<evidence type="ECO:0000313" key="12">
    <source>
        <dbReference type="Proteomes" id="UP000441208"/>
    </source>
</evidence>
<comment type="caution">
    <text evidence="5">The sequence shown here is derived from an EMBL/GenBank/DDBJ whole genome shotgun (WGS) entry which is preliminary data.</text>
</comment>
<dbReference type="AlphaFoldDB" id="A0A6A3WQA0"/>
<dbReference type="Proteomes" id="UP000440732">
    <property type="component" value="Unassembled WGS sequence"/>
</dbReference>
<organism evidence="5 8">
    <name type="scientific">Phytophthora fragariae</name>
    <dbReference type="NCBI Taxonomy" id="53985"/>
    <lineage>
        <taxon>Eukaryota</taxon>
        <taxon>Sar</taxon>
        <taxon>Stramenopiles</taxon>
        <taxon>Oomycota</taxon>
        <taxon>Peronosporomycetes</taxon>
        <taxon>Peronosporales</taxon>
        <taxon>Peronosporaceae</taxon>
        <taxon>Phytophthora</taxon>
    </lineage>
</organism>
<sequence>MPKQIVWQGTALGIDGASADAVLDWMKSFVIIKSNTMACIICSDVESHKMRYRLMECSSQLCESASEFACGWRGKMTICLKNDEAFIYTVEERTTQASSPNKKKTDGDSKGILP</sequence>
<evidence type="ECO:0000313" key="6">
    <source>
        <dbReference type="EMBL" id="KAE9220687.1"/>
    </source>
</evidence>
<name>A0A6A3WQA0_9STRA</name>
<accession>A0A6A3WQA0</accession>
<evidence type="ECO:0000313" key="10">
    <source>
        <dbReference type="Proteomes" id="UP000440367"/>
    </source>
</evidence>